<evidence type="ECO:0000256" key="10">
    <source>
        <dbReference type="ARBA" id="ARBA00023204"/>
    </source>
</evidence>
<keyword evidence="11 12" id="KW-0742">SOS response</keyword>
<evidence type="ECO:0000313" key="17">
    <source>
        <dbReference type="Proteomes" id="UP000228920"/>
    </source>
</evidence>
<evidence type="ECO:0000256" key="7">
    <source>
        <dbReference type="ARBA" id="ARBA00023015"/>
    </source>
</evidence>
<dbReference type="InterPro" id="IPR006200">
    <property type="entry name" value="LexA"/>
</dbReference>
<dbReference type="InterPro" id="IPR039418">
    <property type="entry name" value="LexA-like"/>
</dbReference>
<comment type="function">
    <text evidence="12">Represses a number of genes involved in the response to DNA damage (SOS response), including recA and lexA. In the presence of single-stranded DNA, RecA interacts with LexA causing an autocatalytic cleavage which disrupts the DNA-binding part of LexA, leading to derepression of the SOS regulon and eventually DNA repair.</text>
</comment>
<dbReference type="InterPro" id="IPR050077">
    <property type="entry name" value="LexA_repressor"/>
</dbReference>
<dbReference type="Gene3D" id="2.10.109.10">
    <property type="entry name" value="Umud Fragment, subunit A"/>
    <property type="match status" value="1"/>
</dbReference>
<evidence type="ECO:0000256" key="3">
    <source>
        <dbReference type="ARBA" id="ARBA00022705"/>
    </source>
</evidence>
<feature type="active site" description="For autocatalytic cleavage activity" evidence="12">
    <location>
        <position position="170"/>
    </location>
</feature>
<dbReference type="EC" id="3.4.21.88" evidence="12"/>
<evidence type="ECO:0000256" key="5">
    <source>
        <dbReference type="ARBA" id="ARBA00022801"/>
    </source>
</evidence>
<feature type="DNA-binding region" description="H-T-H motif" evidence="12">
    <location>
        <begin position="35"/>
        <end position="55"/>
    </location>
</feature>
<evidence type="ECO:0000256" key="6">
    <source>
        <dbReference type="ARBA" id="ARBA00022813"/>
    </source>
</evidence>
<reference evidence="17" key="1">
    <citation type="submission" date="2017-09" db="EMBL/GenBank/DDBJ databases">
        <title>Depth-based differentiation of microbial function through sediment-hosted aquifers and enrichment of novel symbionts in the deep terrestrial subsurface.</title>
        <authorList>
            <person name="Probst A.J."/>
            <person name="Ladd B."/>
            <person name="Jarett J.K."/>
            <person name="Geller-Mcgrath D.E."/>
            <person name="Sieber C.M.K."/>
            <person name="Emerson J.B."/>
            <person name="Anantharaman K."/>
            <person name="Thomas B.C."/>
            <person name="Malmstrom R."/>
            <person name="Stieglmeier M."/>
            <person name="Klingl A."/>
            <person name="Woyke T."/>
            <person name="Ryan C.M."/>
            <person name="Banfield J.F."/>
        </authorList>
    </citation>
    <scope>NUCLEOTIDE SEQUENCE [LARGE SCALE GENOMIC DNA]</scope>
</reference>
<evidence type="ECO:0000259" key="15">
    <source>
        <dbReference type="Pfam" id="PF01726"/>
    </source>
</evidence>
<dbReference type="CDD" id="cd06529">
    <property type="entry name" value="S24_LexA-like"/>
    <property type="match status" value="1"/>
</dbReference>
<dbReference type="Pfam" id="PF00717">
    <property type="entry name" value="Peptidase_S24"/>
    <property type="match status" value="1"/>
</dbReference>
<keyword evidence="7 12" id="KW-0805">Transcription regulation</keyword>
<comment type="caution">
    <text evidence="16">The sequence shown here is derived from an EMBL/GenBank/DDBJ whole genome shotgun (WGS) entry which is preliminary data.</text>
</comment>
<dbReference type="Pfam" id="PF01726">
    <property type="entry name" value="LexA_DNA_bind"/>
    <property type="match status" value="1"/>
</dbReference>
<evidence type="ECO:0000256" key="12">
    <source>
        <dbReference type="HAMAP-Rule" id="MF_00015"/>
    </source>
</evidence>
<comment type="catalytic activity">
    <reaction evidence="12">
        <text>Hydrolysis of Ala-|-Gly bond in repressor LexA.</text>
        <dbReference type="EC" id="3.4.21.88"/>
    </reaction>
</comment>
<proteinExistence type="inferred from homology"/>
<keyword evidence="3 12" id="KW-0235">DNA replication</keyword>
<keyword evidence="2 12" id="KW-0678">Repressor</keyword>
<evidence type="ECO:0000256" key="4">
    <source>
        <dbReference type="ARBA" id="ARBA00022763"/>
    </source>
</evidence>
<dbReference type="InterPro" id="IPR015927">
    <property type="entry name" value="Peptidase_S24_S26A/B/C"/>
</dbReference>
<evidence type="ECO:0000256" key="13">
    <source>
        <dbReference type="RuleBase" id="RU003991"/>
    </source>
</evidence>
<gene>
    <name evidence="12" type="primary">lexA</name>
    <name evidence="16" type="ORF">COY32_03750</name>
</gene>
<dbReference type="GO" id="GO:0009432">
    <property type="term" value="P:SOS response"/>
    <property type="evidence" value="ECO:0007669"/>
    <property type="project" value="UniProtKB-UniRule"/>
</dbReference>
<dbReference type="InterPro" id="IPR036388">
    <property type="entry name" value="WH-like_DNA-bd_sf"/>
</dbReference>
<dbReference type="AlphaFoldDB" id="A0A2M7TIG6"/>
<comment type="similarity">
    <text evidence="1 12 13">Belongs to the peptidase S24 family.</text>
</comment>
<dbReference type="PANTHER" id="PTHR33516:SF2">
    <property type="entry name" value="LEXA REPRESSOR-RELATED"/>
    <property type="match status" value="1"/>
</dbReference>
<dbReference type="GO" id="GO:0045892">
    <property type="term" value="P:negative regulation of DNA-templated transcription"/>
    <property type="evidence" value="ECO:0007669"/>
    <property type="project" value="UniProtKB-UniRule"/>
</dbReference>
<evidence type="ECO:0000259" key="14">
    <source>
        <dbReference type="Pfam" id="PF00717"/>
    </source>
</evidence>
<accession>A0A2M7TIG6</accession>
<dbReference type="GO" id="GO:0006281">
    <property type="term" value="P:DNA repair"/>
    <property type="evidence" value="ECO:0007669"/>
    <property type="project" value="UniProtKB-UniRule"/>
</dbReference>
<dbReference type="SUPFAM" id="SSF46785">
    <property type="entry name" value="Winged helix' DNA-binding domain"/>
    <property type="match status" value="1"/>
</dbReference>
<feature type="domain" description="LexA repressor DNA-binding" evidence="15">
    <location>
        <begin position="9"/>
        <end position="67"/>
    </location>
</feature>
<dbReference type="GO" id="GO:0003677">
    <property type="term" value="F:DNA binding"/>
    <property type="evidence" value="ECO:0007669"/>
    <property type="project" value="UniProtKB-UniRule"/>
</dbReference>
<dbReference type="GO" id="GO:0006508">
    <property type="term" value="P:proteolysis"/>
    <property type="evidence" value="ECO:0007669"/>
    <property type="project" value="InterPro"/>
</dbReference>
<dbReference type="InterPro" id="IPR006197">
    <property type="entry name" value="Peptidase_S24_LexA"/>
</dbReference>
<dbReference type="NCBIfam" id="TIGR00498">
    <property type="entry name" value="lexA"/>
    <property type="match status" value="1"/>
</dbReference>
<dbReference type="GO" id="GO:0006260">
    <property type="term" value="P:DNA replication"/>
    <property type="evidence" value="ECO:0007669"/>
    <property type="project" value="UniProtKB-UniRule"/>
</dbReference>
<keyword evidence="6 12" id="KW-0068">Autocatalytic cleavage</keyword>
<protein>
    <recommendedName>
        <fullName evidence="12">LexA repressor</fullName>
        <ecNumber evidence="12">3.4.21.88</ecNumber>
    </recommendedName>
</protein>
<dbReference type="GO" id="GO:0004252">
    <property type="term" value="F:serine-type endopeptidase activity"/>
    <property type="evidence" value="ECO:0007669"/>
    <property type="project" value="UniProtKB-UniRule"/>
</dbReference>
<keyword evidence="9 12" id="KW-0804">Transcription</keyword>
<dbReference type="SUPFAM" id="SSF51306">
    <property type="entry name" value="LexA/Signal peptidase"/>
    <property type="match status" value="1"/>
</dbReference>
<dbReference type="Gene3D" id="1.10.10.10">
    <property type="entry name" value="Winged helix-like DNA-binding domain superfamily/Winged helix DNA-binding domain"/>
    <property type="match status" value="1"/>
</dbReference>
<evidence type="ECO:0000256" key="9">
    <source>
        <dbReference type="ARBA" id="ARBA00023163"/>
    </source>
</evidence>
<feature type="active site" description="For autocatalytic cleavage activity" evidence="12">
    <location>
        <position position="133"/>
    </location>
</feature>
<dbReference type="InterPro" id="IPR036286">
    <property type="entry name" value="LexA/Signal_pep-like_sf"/>
</dbReference>
<feature type="domain" description="Peptidase S24/S26A/S26B/S26C" evidence="14">
    <location>
        <begin position="90"/>
        <end position="203"/>
    </location>
</feature>
<evidence type="ECO:0000313" key="16">
    <source>
        <dbReference type="EMBL" id="PIZ46166.1"/>
    </source>
</evidence>
<dbReference type="InterPro" id="IPR006199">
    <property type="entry name" value="LexA_DNA-bd_dom"/>
</dbReference>
<sequence>MSVQMRDGKRLTPRQQEVLDVIVQEIETNGFPPTVREIRDLIGVNSIRGASVHLDALEKKGFIRRLTKARGIQVLRRGDGILDSGEIRIPLIGHIQAGGPIWAEENFERYINVKTNLLHGYRNAYALRVQGDSMLDAGIDPGDIALIFPTETAQSGEIVVALIEGSVTLKRFHKVDAYIALLPANPKYQPIIGVEFNIQGRMIGLIKPDQSPYGSLMSDATLVPITNHSASDEPKPKNHMVQWVYGSTHS</sequence>
<dbReference type="InterPro" id="IPR036390">
    <property type="entry name" value="WH_DNA-bd_sf"/>
</dbReference>
<dbReference type="EMBL" id="PFNL01000110">
    <property type="protein sequence ID" value="PIZ46166.1"/>
    <property type="molecule type" value="Genomic_DNA"/>
</dbReference>
<keyword evidence="8 12" id="KW-0238">DNA-binding</keyword>
<evidence type="ECO:0000256" key="11">
    <source>
        <dbReference type="ARBA" id="ARBA00023236"/>
    </source>
</evidence>
<evidence type="ECO:0000256" key="2">
    <source>
        <dbReference type="ARBA" id="ARBA00022491"/>
    </source>
</evidence>
<evidence type="ECO:0000256" key="8">
    <source>
        <dbReference type="ARBA" id="ARBA00023125"/>
    </source>
</evidence>
<dbReference type="HAMAP" id="MF_00015">
    <property type="entry name" value="LexA"/>
    <property type="match status" value="1"/>
</dbReference>
<dbReference type="PANTHER" id="PTHR33516">
    <property type="entry name" value="LEXA REPRESSOR"/>
    <property type="match status" value="1"/>
</dbReference>
<evidence type="ECO:0000256" key="1">
    <source>
        <dbReference type="ARBA" id="ARBA00007484"/>
    </source>
</evidence>
<organism evidence="16 17">
    <name type="scientific">candidate division WWE3 bacterium CG_4_10_14_0_2_um_filter_41_14</name>
    <dbReference type="NCBI Taxonomy" id="1975072"/>
    <lineage>
        <taxon>Bacteria</taxon>
        <taxon>Katanobacteria</taxon>
    </lineage>
</organism>
<keyword evidence="5 12" id="KW-0378">Hydrolase</keyword>
<dbReference type="Proteomes" id="UP000228920">
    <property type="component" value="Unassembled WGS sequence"/>
</dbReference>
<feature type="site" description="Cleavage; by autolysis" evidence="12">
    <location>
        <begin position="97"/>
        <end position="98"/>
    </location>
</feature>
<dbReference type="PRINTS" id="PR00726">
    <property type="entry name" value="LEXASERPTASE"/>
</dbReference>
<keyword evidence="10 12" id="KW-0234">DNA repair</keyword>
<name>A0A2M7TIG6_UNCKA</name>
<keyword evidence="4 12" id="KW-0227">DNA damage</keyword>
<comment type="subunit">
    <text evidence="12">Homodimer.</text>
</comment>